<organism evidence="2 3">
    <name type="scientific">Orbilia ellipsospora</name>
    <dbReference type="NCBI Taxonomy" id="2528407"/>
    <lineage>
        <taxon>Eukaryota</taxon>
        <taxon>Fungi</taxon>
        <taxon>Dikarya</taxon>
        <taxon>Ascomycota</taxon>
        <taxon>Pezizomycotina</taxon>
        <taxon>Orbiliomycetes</taxon>
        <taxon>Orbiliales</taxon>
        <taxon>Orbiliaceae</taxon>
        <taxon>Orbilia</taxon>
    </lineage>
</organism>
<evidence type="ECO:0000313" key="3">
    <source>
        <dbReference type="Proteomes" id="UP001365542"/>
    </source>
</evidence>
<evidence type="ECO:0000256" key="1">
    <source>
        <dbReference type="SAM" id="MobiDB-lite"/>
    </source>
</evidence>
<feature type="region of interest" description="Disordered" evidence="1">
    <location>
        <begin position="194"/>
        <end position="302"/>
    </location>
</feature>
<dbReference type="AlphaFoldDB" id="A0AAV9WW77"/>
<evidence type="ECO:0000313" key="2">
    <source>
        <dbReference type="EMBL" id="KAK6526605.1"/>
    </source>
</evidence>
<keyword evidence="3" id="KW-1185">Reference proteome</keyword>
<feature type="compositionally biased region" description="Basic and acidic residues" evidence="1">
    <location>
        <begin position="208"/>
        <end position="217"/>
    </location>
</feature>
<dbReference type="EMBL" id="JAVHJO010000016">
    <property type="protein sequence ID" value="KAK6526605.1"/>
    <property type="molecule type" value="Genomic_DNA"/>
</dbReference>
<feature type="region of interest" description="Disordered" evidence="1">
    <location>
        <begin position="355"/>
        <end position="379"/>
    </location>
</feature>
<feature type="compositionally biased region" description="Basic and acidic residues" evidence="1">
    <location>
        <begin position="261"/>
        <end position="271"/>
    </location>
</feature>
<feature type="compositionally biased region" description="Polar residues" evidence="1">
    <location>
        <begin position="194"/>
        <end position="207"/>
    </location>
</feature>
<gene>
    <name evidence="2" type="ORF">TWF694_005187</name>
</gene>
<reference evidence="2 3" key="1">
    <citation type="submission" date="2019-10" db="EMBL/GenBank/DDBJ databases">
        <authorList>
            <person name="Palmer J.M."/>
        </authorList>
    </citation>
    <scope>NUCLEOTIDE SEQUENCE [LARGE SCALE GENOMIC DNA]</scope>
    <source>
        <strain evidence="2 3">TWF694</strain>
    </source>
</reference>
<protein>
    <submittedName>
        <fullName evidence="2">Uncharacterized protein</fullName>
    </submittedName>
</protein>
<sequence length="441" mass="50093">MAVSQDPKPSEPLLLELAKIIAPRSRSGSEIKTLWALKRFFEYAKNFRNSSNPLDSLSALTKDSAFAHYTIIDAFLRTVTQAKQPLATLKFVFHTELAIPEHELETKQLILTVIADMPFTFDNWVGMWIQLTCEGRWEGVWAVTNYIRSLKDSGMGEPKWESAEVKWVCIHLARLAGVETYMLLRADEGLLGSSRRQAGNETSSSQTPRREINDTKLEPSQGALKTPLEGVRTPSERLRASPLAGAERASGPEIGRATSEMARRAPSEKTMKTSSPMMRNPSKSKGGIGGGPQIPVTPRSIPQKSRNIIDTIVTEYAQTPRIKNNSEEERRDQLLEFKRSEEEFNRKHRQAYKEYRSIERRDNRPSAESPSEHVRRDAAESILGRPLVKEGEPPKLVDLRTKLLMQEREIDDDKFEKWAMGLMGEGDDEYDKGYESLKYYY</sequence>
<name>A0AAV9WW77_9PEZI</name>
<proteinExistence type="predicted"/>
<comment type="caution">
    <text evidence="2">The sequence shown here is derived from an EMBL/GenBank/DDBJ whole genome shotgun (WGS) entry which is preliminary data.</text>
</comment>
<accession>A0AAV9WW77</accession>
<dbReference type="Proteomes" id="UP001365542">
    <property type="component" value="Unassembled WGS sequence"/>
</dbReference>